<dbReference type="GO" id="GO:0030428">
    <property type="term" value="C:cell septum"/>
    <property type="evidence" value="ECO:0007669"/>
    <property type="project" value="TreeGrafter"/>
</dbReference>
<evidence type="ECO:0000256" key="7">
    <source>
        <dbReference type="SAM" id="Coils"/>
    </source>
</evidence>
<keyword evidence="4 9" id="KW-1133">Transmembrane helix</keyword>
<evidence type="ECO:0000256" key="8">
    <source>
        <dbReference type="SAM" id="MobiDB-lite"/>
    </source>
</evidence>
<keyword evidence="7" id="KW-0175">Coiled coil</keyword>
<dbReference type="Pfam" id="PF04977">
    <property type="entry name" value="DivIC"/>
    <property type="match status" value="1"/>
</dbReference>
<keyword evidence="6" id="KW-0131">Cell cycle</keyword>
<dbReference type="InterPro" id="IPR007060">
    <property type="entry name" value="FtsL/DivIC"/>
</dbReference>
<feature type="transmembrane region" description="Helical" evidence="9">
    <location>
        <begin position="42"/>
        <end position="62"/>
    </location>
</feature>
<evidence type="ECO:0000256" key="6">
    <source>
        <dbReference type="ARBA" id="ARBA00023306"/>
    </source>
</evidence>
<dbReference type="InterPro" id="IPR023081">
    <property type="entry name" value="Cell_div_FtsB"/>
</dbReference>
<dbReference type="RefSeq" id="WP_103931886.1">
    <property type="nucleotide sequence ID" value="NZ_FNVA01000001.1"/>
</dbReference>
<evidence type="ECO:0000313" key="10">
    <source>
        <dbReference type="EMBL" id="SEF75007.1"/>
    </source>
</evidence>
<evidence type="ECO:0000256" key="5">
    <source>
        <dbReference type="ARBA" id="ARBA00023136"/>
    </source>
</evidence>
<dbReference type="AlphaFoldDB" id="A0A1H5UL72"/>
<dbReference type="OrthoDB" id="9789040at2"/>
<dbReference type="PANTHER" id="PTHR37485:SF1">
    <property type="entry name" value="CELL DIVISION PROTEIN FTSB"/>
    <property type="match status" value="1"/>
</dbReference>
<keyword evidence="2 10" id="KW-0132">Cell division</keyword>
<evidence type="ECO:0000256" key="1">
    <source>
        <dbReference type="ARBA" id="ARBA00022475"/>
    </source>
</evidence>
<keyword evidence="5 9" id="KW-0472">Membrane</keyword>
<proteinExistence type="predicted"/>
<evidence type="ECO:0000256" key="2">
    <source>
        <dbReference type="ARBA" id="ARBA00022618"/>
    </source>
</evidence>
<accession>A0A1H5UL72</accession>
<keyword evidence="11" id="KW-1185">Reference proteome</keyword>
<reference evidence="10 11" key="1">
    <citation type="submission" date="2016-10" db="EMBL/GenBank/DDBJ databases">
        <authorList>
            <person name="de Groot N.N."/>
        </authorList>
    </citation>
    <scope>NUCLEOTIDE SEQUENCE [LARGE SCALE GENOMIC DNA]</scope>
    <source>
        <strain evidence="10 11">DSM 22489</strain>
    </source>
</reference>
<feature type="coiled-coil region" evidence="7">
    <location>
        <begin position="68"/>
        <end position="102"/>
    </location>
</feature>
<dbReference type="GO" id="GO:0043093">
    <property type="term" value="P:FtsZ-dependent cytokinesis"/>
    <property type="evidence" value="ECO:0007669"/>
    <property type="project" value="TreeGrafter"/>
</dbReference>
<gene>
    <name evidence="10" type="ORF">SAMN05421819_1049</name>
</gene>
<evidence type="ECO:0000256" key="4">
    <source>
        <dbReference type="ARBA" id="ARBA00022989"/>
    </source>
</evidence>
<keyword evidence="3 9" id="KW-0812">Transmembrane</keyword>
<sequence length="141" mass="16085">MIRPDHNISTTDDQQRKPRGVRHAAPALETARERWMRWRRRGATVAAGVLACMMGYGVVFGHNGLIAYAHKREESRDLTKQVDVLQRENQRLEVHVERLQSDPDAIEHQAREELHYTRAGEVIYSLPDKEVAPQAAPQAAK</sequence>
<protein>
    <submittedName>
        <fullName evidence="10">Cell division protein FtsB</fullName>
    </submittedName>
</protein>
<evidence type="ECO:0000313" key="11">
    <source>
        <dbReference type="Proteomes" id="UP000236728"/>
    </source>
</evidence>
<evidence type="ECO:0000256" key="9">
    <source>
        <dbReference type="SAM" id="Phobius"/>
    </source>
</evidence>
<dbReference type="EMBL" id="FNVA01000001">
    <property type="protein sequence ID" value="SEF75007.1"/>
    <property type="molecule type" value="Genomic_DNA"/>
</dbReference>
<name>A0A1H5UL72_9BACT</name>
<feature type="region of interest" description="Disordered" evidence="8">
    <location>
        <begin position="1"/>
        <end position="23"/>
    </location>
</feature>
<evidence type="ECO:0000256" key="3">
    <source>
        <dbReference type="ARBA" id="ARBA00022692"/>
    </source>
</evidence>
<keyword evidence="1" id="KW-1003">Cell membrane</keyword>
<dbReference type="PANTHER" id="PTHR37485">
    <property type="entry name" value="CELL DIVISION PROTEIN FTSB"/>
    <property type="match status" value="1"/>
</dbReference>
<organism evidence="10 11">
    <name type="scientific">Bryocella elongata</name>
    <dbReference type="NCBI Taxonomy" id="863522"/>
    <lineage>
        <taxon>Bacteria</taxon>
        <taxon>Pseudomonadati</taxon>
        <taxon>Acidobacteriota</taxon>
        <taxon>Terriglobia</taxon>
        <taxon>Terriglobales</taxon>
        <taxon>Acidobacteriaceae</taxon>
        <taxon>Bryocella</taxon>
    </lineage>
</organism>
<dbReference type="Proteomes" id="UP000236728">
    <property type="component" value="Unassembled WGS sequence"/>
</dbReference>